<dbReference type="InterPro" id="IPR027417">
    <property type="entry name" value="P-loop_NTPase"/>
</dbReference>
<proteinExistence type="inferred from homology"/>
<keyword evidence="11" id="KW-0812">Transmembrane</keyword>
<dbReference type="HAMAP" id="MF_01458">
    <property type="entry name" value="FtsH"/>
    <property type="match status" value="1"/>
</dbReference>
<name>A0ABP9VRN9_9BACT</name>
<keyword evidence="8 11" id="KW-0067">ATP-binding</keyword>
<dbReference type="InterPro" id="IPR041569">
    <property type="entry name" value="AAA_lid_3"/>
</dbReference>
<evidence type="ECO:0000256" key="3">
    <source>
        <dbReference type="ARBA" id="ARBA00022670"/>
    </source>
</evidence>
<dbReference type="SUPFAM" id="SSF52540">
    <property type="entry name" value="P-loop containing nucleoside triphosphate hydrolases"/>
    <property type="match status" value="1"/>
</dbReference>
<evidence type="ECO:0000256" key="10">
    <source>
        <dbReference type="ARBA" id="ARBA00023136"/>
    </source>
</evidence>
<feature type="binding site" evidence="11">
    <location>
        <position position="527"/>
    </location>
    <ligand>
        <name>Zn(2+)</name>
        <dbReference type="ChEBI" id="CHEBI:29105"/>
        <note>catalytic</note>
    </ligand>
</feature>
<comment type="subcellular location">
    <subcellularLocation>
        <location evidence="11">Cell membrane</location>
        <topology evidence="11">Multi-pass membrane protein</topology>
        <orientation evidence="11">Cytoplasmic side</orientation>
    </subcellularLocation>
    <subcellularLocation>
        <location evidence="1">Membrane</location>
    </subcellularLocation>
</comment>
<evidence type="ECO:0000313" key="15">
    <source>
        <dbReference type="EMBL" id="GAA5507795.1"/>
    </source>
</evidence>
<keyword evidence="10 11" id="KW-0472">Membrane</keyword>
<keyword evidence="9 11" id="KW-0482">Metalloprotease</keyword>
<feature type="binding site" evidence="11">
    <location>
        <begin position="305"/>
        <end position="312"/>
    </location>
    <ligand>
        <name>ATP</name>
        <dbReference type="ChEBI" id="CHEBI:30616"/>
    </ligand>
</feature>
<keyword evidence="4 11" id="KW-0479">Metal-binding</keyword>
<dbReference type="Gene3D" id="1.20.58.760">
    <property type="entry name" value="Peptidase M41"/>
    <property type="match status" value="1"/>
</dbReference>
<dbReference type="Gene3D" id="1.10.8.60">
    <property type="match status" value="1"/>
</dbReference>
<dbReference type="InterPro" id="IPR005936">
    <property type="entry name" value="FtsH"/>
</dbReference>
<evidence type="ECO:0000259" key="14">
    <source>
        <dbReference type="SMART" id="SM00382"/>
    </source>
</evidence>
<evidence type="ECO:0000256" key="4">
    <source>
        <dbReference type="ARBA" id="ARBA00022723"/>
    </source>
</evidence>
<keyword evidence="6 11" id="KW-0378">Hydrolase</keyword>
<evidence type="ECO:0000256" key="1">
    <source>
        <dbReference type="ARBA" id="ARBA00004370"/>
    </source>
</evidence>
<dbReference type="NCBIfam" id="TIGR01241">
    <property type="entry name" value="FtsH_fam"/>
    <property type="match status" value="1"/>
</dbReference>
<dbReference type="Gene3D" id="3.40.50.300">
    <property type="entry name" value="P-loop containing nucleotide triphosphate hydrolases"/>
    <property type="match status" value="1"/>
</dbReference>
<feature type="binding site" evidence="11">
    <location>
        <position position="604"/>
    </location>
    <ligand>
        <name>Zn(2+)</name>
        <dbReference type="ChEBI" id="CHEBI:29105"/>
        <note>catalytic</note>
    </ligand>
</feature>
<organism evidence="15 16">
    <name type="scientific">Novipirellula caenicola</name>
    <dbReference type="NCBI Taxonomy" id="1536901"/>
    <lineage>
        <taxon>Bacteria</taxon>
        <taxon>Pseudomonadati</taxon>
        <taxon>Planctomycetota</taxon>
        <taxon>Planctomycetia</taxon>
        <taxon>Pirellulales</taxon>
        <taxon>Pirellulaceae</taxon>
        <taxon>Novipirellula</taxon>
    </lineage>
</organism>
<evidence type="ECO:0000256" key="13">
    <source>
        <dbReference type="SAM" id="MobiDB-lite"/>
    </source>
</evidence>
<dbReference type="Pfam" id="PF01434">
    <property type="entry name" value="Peptidase_M41"/>
    <property type="match status" value="1"/>
</dbReference>
<feature type="transmembrane region" description="Helical" evidence="11">
    <location>
        <begin position="20"/>
        <end position="38"/>
    </location>
</feature>
<comment type="similarity">
    <text evidence="12">Belongs to the AAA ATPase family.</text>
</comment>
<protein>
    <recommendedName>
        <fullName evidence="11">ATP-dependent zinc metalloprotease FtsH</fullName>
        <ecNumber evidence="11">3.4.24.-</ecNumber>
    </recommendedName>
</protein>
<keyword evidence="7 11" id="KW-0862">Zinc</keyword>
<evidence type="ECO:0000256" key="5">
    <source>
        <dbReference type="ARBA" id="ARBA00022741"/>
    </source>
</evidence>
<dbReference type="EMBL" id="BAABRO010000006">
    <property type="protein sequence ID" value="GAA5507795.1"/>
    <property type="molecule type" value="Genomic_DNA"/>
</dbReference>
<dbReference type="InterPro" id="IPR000642">
    <property type="entry name" value="Peptidase_M41"/>
</dbReference>
<keyword evidence="11" id="KW-1003">Cell membrane</keyword>
<feature type="region of interest" description="Disordered" evidence="13">
    <location>
        <begin position="62"/>
        <end position="134"/>
    </location>
</feature>
<keyword evidence="3 11" id="KW-0645">Protease</keyword>
<dbReference type="InterPro" id="IPR037219">
    <property type="entry name" value="Peptidase_M41-like"/>
</dbReference>
<accession>A0ABP9VRN9</accession>
<feature type="active site" evidence="11">
    <location>
        <position position="528"/>
    </location>
</feature>
<feature type="binding site" evidence="11">
    <location>
        <position position="531"/>
    </location>
    <ligand>
        <name>Zn(2+)</name>
        <dbReference type="ChEBI" id="CHEBI:29105"/>
        <note>catalytic</note>
    </ligand>
</feature>
<evidence type="ECO:0000313" key="16">
    <source>
        <dbReference type="Proteomes" id="UP001416858"/>
    </source>
</evidence>
<evidence type="ECO:0000256" key="11">
    <source>
        <dbReference type="HAMAP-Rule" id="MF_01458"/>
    </source>
</evidence>
<evidence type="ECO:0000256" key="12">
    <source>
        <dbReference type="RuleBase" id="RU003651"/>
    </source>
</evidence>
<keyword evidence="5 11" id="KW-0547">Nucleotide-binding</keyword>
<feature type="compositionally biased region" description="Low complexity" evidence="13">
    <location>
        <begin position="99"/>
        <end position="112"/>
    </location>
</feature>
<dbReference type="PANTHER" id="PTHR23076:SF97">
    <property type="entry name" value="ATP-DEPENDENT ZINC METALLOPROTEASE YME1L1"/>
    <property type="match status" value="1"/>
</dbReference>
<dbReference type="InterPro" id="IPR003960">
    <property type="entry name" value="ATPase_AAA_CS"/>
</dbReference>
<feature type="compositionally biased region" description="Polar residues" evidence="13">
    <location>
        <begin position="120"/>
        <end position="134"/>
    </location>
</feature>
<reference evidence="15 16" key="1">
    <citation type="submission" date="2024-02" db="EMBL/GenBank/DDBJ databases">
        <title>Rhodopirellula caenicola NBRC 110016.</title>
        <authorList>
            <person name="Ichikawa N."/>
            <person name="Katano-Makiyama Y."/>
            <person name="Hidaka K."/>
        </authorList>
    </citation>
    <scope>NUCLEOTIDE SEQUENCE [LARGE SCALE GENOMIC DNA]</scope>
    <source>
        <strain evidence="15 16">NBRC 110016</strain>
    </source>
</reference>
<dbReference type="PANTHER" id="PTHR23076">
    <property type="entry name" value="METALLOPROTEASE M41 FTSH"/>
    <property type="match status" value="1"/>
</dbReference>
<dbReference type="InterPro" id="IPR003593">
    <property type="entry name" value="AAA+_ATPase"/>
</dbReference>
<evidence type="ECO:0000256" key="8">
    <source>
        <dbReference type="ARBA" id="ARBA00022840"/>
    </source>
</evidence>
<evidence type="ECO:0000256" key="2">
    <source>
        <dbReference type="ARBA" id="ARBA00010044"/>
    </source>
</evidence>
<evidence type="ECO:0000256" key="7">
    <source>
        <dbReference type="ARBA" id="ARBA00022833"/>
    </source>
</evidence>
<comment type="cofactor">
    <cofactor evidence="11">
        <name>Zn(2+)</name>
        <dbReference type="ChEBI" id="CHEBI:29105"/>
    </cofactor>
    <text evidence="11">Binds 1 zinc ion per subunit.</text>
</comment>
<comment type="subunit">
    <text evidence="11">Homohexamer.</text>
</comment>
<dbReference type="SUPFAM" id="SSF140990">
    <property type="entry name" value="FtsH protease domain-like"/>
    <property type="match status" value="1"/>
</dbReference>
<dbReference type="CDD" id="cd19501">
    <property type="entry name" value="RecA-like_FtsH"/>
    <property type="match status" value="1"/>
</dbReference>
<dbReference type="Pfam" id="PF00004">
    <property type="entry name" value="AAA"/>
    <property type="match status" value="1"/>
</dbReference>
<evidence type="ECO:0000256" key="9">
    <source>
        <dbReference type="ARBA" id="ARBA00023049"/>
    </source>
</evidence>
<dbReference type="GO" id="GO:0008237">
    <property type="term" value="F:metallopeptidase activity"/>
    <property type="evidence" value="ECO:0007669"/>
    <property type="project" value="UniProtKB-KW"/>
</dbReference>
<comment type="similarity">
    <text evidence="2 11">In the C-terminal section; belongs to the peptidase M41 family.</text>
</comment>
<comment type="caution">
    <text evidence="11">Lacks conserved residue(s) required for the propagation of feature annotation.</text>
</comment>
<comment type="function">
    <text evidence="11">Acts as a processive, ATP-dependent zinc metallopeptidase for both cytoplasmic and membrane proteins. Plays a role in the quality control of integral membrane proteins.</text>
</comment>
<dbReference type="Pfam" id="PF17862">
    <property type="entry name" value="AAA_lid_3"/>
    <property type="match status" value="1"/>
</dbReference>
<evidence type="ECO:0000256" key="6">
    <source>
        <dbReference type="ARBA" id="ARBA00022801"/>
    </source>
</evidence>
<dbReference type="EC" id="3.4.24.-" evidence="11"/>
<dbReference type="Proteomes" id="UP001416858">
    <property type="component" value="Unassembled WGS sequence"/>
</dbReference>
<feature type="domain" description="AAA+ ATPase" evidence="14">
    <location>
        <begin position="297"/>
        <end position="436"/>
    </location>
</feature>
<dbReference type="InterPro" id="IPR003959">
    <property type="entry name" value="ATPase_AAA_core"/>
</dbReference>
<gene>
    <name evidence="15" type="primary">ftsH_1</name>
    <name evidence="11" type="synonym">ftsH</name>
    <name evidence="15" type="ORF">Rcae01_03253</name>
</gene>
<dbReference type="PROSITE" id="PS00674">
    <property type="entry name" value="AAA"/>
    <property type="match status" value="1"/>
</dbReference>
<comment type="similarity">
    <text evidence="11">In the central section; belongs to the AAA ATPase family.</text>
</comment>
<sequence length="741" mass="80805">MTDDKRKKSSSNEPRSGGNMWLVLAAIVSAVLLSTFLFSNNSHRLRYPDLLVLLQKEAEARKSESSAAAAGETSEKSDSQSAAANSSDADTSDAEPSDTDPAAAEPSAADVARASDDGQSESSTADPRTLVVSSINDPTKKVEYSRPQYIKVSEEKITGTVMYRPLGTKPAVKPEAIQFETIHASGNETEDRRLAELLTASGVIWDNDRPSRFFEQHWPELLMIGVLVMLGIMMLRRIGGVGSPMSFSRSRGKLYGQEELPLTFADVAGIEEAVDEVREVVDFLKNSDKYQSLGGRIPKGVLLVGPPGTGKTLLAKAIAGEAGVPFFSLSGSDFVEMFVGVGAARVRDMFQQATSRAPCIIFIDELDALGKSRSGSVVGGHDEREQTLNALLVEMDGFDSNSGVIIVAATNRPETLDPALLRPGRFDRHVLVDRPDVAGREEILKVHVKNVRLDEKVELRDIASITPGFVGADLANLVNEAALLAARAEKQTVGIEQFNEAVERVTAGLEKKNRVMNEDEKIRVAYHEAGHAIVAAALPNTDPVHKVSIIPRGLAALGYTMQRPESDRYLMTKTELESNMKVLLAGTLTEEMTFQDISTGAQNDLERCTEIARSMVMDYGMSRMGRINFRRSSRSAFLASSGGDGYQMNHSEEMAKMIDKEVARIIEDALAQTREILEQRREVLEAVTQRLLDVEAIDSDELMRLIKENSRGPWLVPGTVTEKPRAVMPSVDGDKAKAEAP</sequence>
<feature type="compositionally biased region" description="Low complexity" evidence="13">
    <location>
        <begin position="79"/>
        <end position="89"/>
    </location>
</feature>
<comment type="caution">
    <text evidence="15">The sequence shown here is derived from an EMBL/GenBank/DDBJ whole genome shotgun (WGS) entry which is preliminary data.</text>
</comment>
<dbReference type="RefSeq" id="WP_345684633.1">
    <property type="nucleotide sequence ID" value="NZ_BAABRO010000006.1"/>
</dbReference>
<dbReference type="SMART" id="SM00382">
    <property type="entry name" value="AAA"/>
    <property type="match status" value="1"/>
</dbReference>
<keyword evidence="11" id="KW-1133">Transmembrane helix</keyword>
<keyword evidence="16" id="KW-1185">Reference proteome</keyword>